<evidence type="ECO:0000313" key="2">
    <source>
        <dbReference type="EMBL" id="MCI64221.1"/>
    </source>
</evidence>
<keyword evidence="3" id="KW-1185">Reference proteome</keyword>
<feature type="compositionally biased region" description="Polar residues" evidence="1">
    <location>
        <begin position="16"/>
        <end position="25"/>
    </location>
</feature>
<dbReference type="Proteomes" id="UP000265520">
    <property type="component" value="Unassembled WGS sequence"/>
</dbReference>
<dbReference type="AlphaFoldDB" id="A0A392TSP9"/>
<accession>A0A392TSP9</accession>
<dbReference type="EMBL" id="LXQA010651305">
    <property type="protein sequence ID" value="MCI64221.1"/>
    <property type="molecule type" value="Genomic_DNA"/>
</dbReference>
<comment type="caution">
    <text evidence="2">The sequence shown here is derived from an EMBL/GenBank/DDBJ whole genome shotgun (WGS) entry which is preliminary data.</text>
</comment>
<feature type="non-terminal residue" evidence="2">
    <location>
        <position position="1"/>
    </location>
</feature>
<feature type="region of interest" description="Disordered" evidence="1">
    <location>
        <begin position="1"/>
        <end position="25"/>
    </location>
</feature>
<protein>
    <submittedName>
        <fullName evidence="2">Uncharacterized protein</fullName>
    </submittedName>
</protein>
<name>A0A392TSP9_9FABA</name>
<proteinExistence type="predicted"/>
<evidence type="ECO:0000256" key="1">
    <source>
        <dbReference type="SAM" id="MobiDB-lite"/>
    </source>
</evidence>
<feature type="compositionally biased region" description="Low complexity" evidence="1">
    <location>
        <begin position="1"/>
        <end position="15"/>
    </location>
</feature>
<organism evidence="2 3">
    <name type="scientific">Trifolium medium</name>
    <dbReference type="NCBI Taxonomy" id="97028"/>
    <lineage>
        <taxon>Eukaryota</taxon>
        <taxon>Viridiplantae</taxon>
        <taxon>Streptophyta</taxon>
        <taxon>Embryophyta</taxon>
        <taxon>Tracheophyta</taxon>
        <taxon>Spermatophyta</taxon>
        <taxon>Magnoliopsida</taxon>
        <taxon>eudicotyledons</taxon>
        <taxon>Gunneridae</taxon>
        <taxon>Pentapetalae</taxon>
        <taxon>rosids</taxon>
        <taxon>fabids</taxon>
        <taxon>Fabales</taxon>
        <taxon>Fabaceae</taxon>
        <taxon>Papilionoideae</taxon>
        <taxon>50 kb inversion clade</taxon>
        <taxon>NPAAA clade</taxon>
        <taxon>Hologalegina</taxon>
        <taxon>IRL clade</taxon>
        <taxon>Trifolieae</taxon>
        <taxon>Trifolium</taxon>
    </lineage>
</organism>
<sequence length="25" mass="2209">VATAAGHVAAAASNASPISRTAGAS</sequence>
<reference evidence="2 3" key="1">
    <citation type="journal article" date="2018" name="Front. Plant Sci.">
        <title>Red Clover (Trifolium pratense) and Zigzag Clover (T. medium) - A Picture of Genomic Similarities and Differences.</title>
        <authorList>
            <person name="Dluhosova J."/>
            <person name="Istvanek J."/>
            <person name="Nedelnik J."/>
            <person name="Repkova J."/>
        </authorList>
    </citation>
    <scope>NUCLEOTIDE SEQUENCE [LARGE SCALE GENOMIC DNA]</scope>
    <source>
        <strain evidence="3">cv. 10/8</strain>
        <tissue evidence="2">Leaf</tissue>
    </source>
</reference>
<evidence type="ECO:0000313" key="3">
    <source>
        <dbReference type="Proteomes" id="UP000265520"/>
    </source>
</evidence>